<dbReference type="InterPro" id="IPR024047">
    <property type="entry name" value="MM3350-like_sf"/>
</dbReference>
<reference evidence="2 3" key="1">
    <citation type="submission" date="2014-05" db="EMBL/GenBank/DDBJ databases">
        <title>Complete genome sequence of Corynebacterium marinum DSM 44953.</title>
        <authorList>
            <person name="Schaffert L."/>
            <person name="Albersmeier A."/>
            <person name="Kalinowski J."/>
            <person name="Ruckert C."/>
        </authorList>
    </citation>
    <scope>NUCLEOTIDE SEQUENCE [LARGE SCALE GENOMIC DNA]</scope>
    <source>
        <strain evidence="2 3">DSM 44953</strain>
    </source>
</reference>
<evidence type="ECO:0000313" key="2">
    <source>
        <dbReference type="EMBL" id="AJK69405.1"/>
    </source>
</evidence>
<organism evidence="2 3">
    <name type="scientific">Corynebacterium marinum DSM 44953</name>
    <dbReference type="NCBI Taxonomy" id="1224162"/>
    <lineage>
        <taxon>Bacteria</taxon>
        <taxon>Bacillati</taxon>
        <taxon>Actinomycetota</taxon>
        <taxon>Actinomycetes</taxon>
        <taxon>Mycobacteriales</taxon>
        <taxon>Corynebacteriaceae</taxon>
        <taxon>Corynebacterium</taxon>
    </lineage>
</organism>
<dbReference type="EMBL" id="CP007790">
    <property type="protein sequence ID" value="AJK69405.1"/>
    <property type="molecule type" value="Genomic_DNA"/>
</dbReference>
<dbReference type="AlphaFoldDB" id="A0A0B6TV12"/>
<dbReference type="SUPFAM" id="SSF159941">
    <property type="entry name" value="MM3350-like"/>
    <property type="match status" value="1"/>
</dbReference>
<dbReference type="KEGG" id="cmq:B840_09060"/>
<dbReference type="STRING" id="1224162.B840_09060"/>
<proteinExistence type="predicted"/>
<gene>
    <name evidence="2" type="ORF">B840_09060</name>
</gene>
<dbReference type="PANTHER" id="PTHR41878">
    <property type="entry name" value="LEXA REPRESSOR-RELATED"/>
    <property type="match status" value="1"/>
</dbReference>
<name>A0A0B6TV12_9CORY</name>
<evidence type="ECO:0000259" key="1">
    <source>
        <dbReference type="Pfam" id="PF07929"/>
    </source>
</evidence>
<dbReference type="Gene3D" id="3.10.290.30">
    <property type="entry name" value="MM3350-like"/>
    <property type="match status" value="1"/>
</dbReference>
<keyword evidence="3" id="KW-1185">Reference proteome</keyword>
<accession>A0A0B6TV12</accession>
<dbReference type="InterPro" id="IPR012912">
    <property type="entry name" value="Plasmid_pRiA4b_Orf3-like"/>
</dbReference>
<sequence length="446" mass="49858">MPEVLDPPVSPRGFQVRLSLDETKPPVWRRLIVPGDMTLDQFHAVVQETMGWYDCHLHQFWVGTNRDRREFLTGWDLSEGEEGIAESDVRLDQVLRQKGDKLRYDYDFGDGWRHTILVEEVLEEEMSGPSCTAGRRACPPEDCGGVYGYEEIVRWVEAGRPAAFESDSVEPEIMAQWLEEDWDPNHFDAADINERLALLERSPLSLNPELAELVSGVGFGQEGMIDSLLLHPGWYQETVEPDSDTIRRMVEPFHQTLTFLGKEGVELTAQGYLKPAAVREIAEITGVASWWIGKLNRESQTYPVSALHESLKQLKLARKYRGRLLPTKKGLLASEDPNLIWQAAVDALPLGTSKFDRHAGWLTLLTVGADAPVELWHTLLANLLSSVGWSADGHPLKFWEVSNPTLEILTLLADGLRRADGEPSQEQLAAVAVLARAAVRGAPASL</sequence>
<dbReference type="Proteomes" id="UP000031928">
    <property type="component" value="Chromosome"/>
</dbReference>
<protein>
    <recommendedName>
        <fullName evidence="1">Plasmid pRiA4b Orf3-like domain-containing protein</fullName>
    </recommendedName>
</protein>
<dbReference type="HOGENOM" id="CLU_035896_0_0_11"/>
<dbReference type="Pfam" id="PF07929">
    <property type="entry name" value="PRiA4_ORF3"/>
    <property type="match status" value="1"/>
</dbReference>
<dbReference type="PANTHER" id="PTHR41878:SF1">
    <property type="entry name" value="TNPR PROTEIN"/>
    <property type="match status" value="1"/>
</dbReference>
<evidence type="ECO:0000313" key="3">
    <source>
        <dbReference type="Proteomes" id="UP000031928"/>
    </source>
</evidence>
<feature type="domain" description="Plasmid pRiA4b Orf3-like" evidence="1">
    <location>
        <begin position="13"/>
        <end position="189"/>
    </location>
</feature>